<dbReference type="EMBL" id="AMGW01000003">
    <property type="protein sequence ID" value="EXJ60562.1"/>
    <property type="molecule type" value="Genomic_DNA"/>
</dbReference>
<comment type="caution">
    <text evidence="1">The sequence shown here is derived from an EMBL/GenBank/DDBJ whole genome shotgun (WGS) entry which is preliminary data.</text>
</comment>
<proteinExistence type="predicted"/>
<dbReference type="VEuPathDB" id="FungiDB:A1O7_04715"/>
<sequence length="242" mass="26993">MACGNTYHSTICRQSPPNLLFWMVKKALDPPGGFSSERVSYHVPLAAASKASFYYTGIKNIIENIREGAFEGRPLWHRSTTNVDDELLCVASGIGLDVGDNIKHKDSEDNRERTAEVLRMQAFLEELARFPQGIIFSNCRRLTTPGFRWARVLLLEHRASGLGDIDGSTDSKVEDYSTLPTDDKHVELESGGLKVKINLTKHLTKTLGLNKRFVSIVLNDKTVKLPTVGLPVDYPGYTIKFP</sequence>
<gene>
    <name evidence="1" type="ORF">A1O7_04715</name>
</gene>
<dbReference type="HOGENOM" id="CLU_1147101_0_0_1"/>
<keyword evidence="2" id="KW-1185">Reference proteome</keyword>
<dbReference type="GeneID" id="19179300"/>
<name>W9VXJ2_9EURO</name>
<dbReference type="OrthoDB" id="2426273at2759"/>
<dbReference type="RefSeq" id="XP_007756915.1">
    <property type="nucleotide sequence ID" value="XM_007758725.1"/>
</dbReference>
<dbReference type="PANTHER" id="PTHR39596:SF3">
    <property type="entry name" value="HETEROKARYON INCOMPATIBILITY DOMAIN-CONTAINING PROTEIN"/>
    <property type="match status" value="1"/>
</dbReference>
<dbReference type="Proteomes" id="UP000019473">
    <property type="component" value="Unassembled WGS sequence"/>
</dbReference>
<organism evidence="1 2">
    <name type="scientific">Cladophialophora yegresii CBS 114405</name>
    <dbReference type="NCBI Taxonomy" id="1182544"/>
    <lineage>
        <taxon>Eukaryota</taxon>
        <taxon>Fungi</taxon>
        <taxon>Dikarya</taxon>
        <taxon>Ascomycota</taxon>
        <taxon>Pezizomycotina</taxon>
        <taxon>Eurotiomycetes</taxon>
        <taxon>Chaetothyriomycetidae</taxon>
        <taxon>Chaetothyriales</taxon>
        <taxon>Herpotrichiellaceae</taxon>
        <taxon>Cladophialophora</taxon>
    </lineage>
</organism>
<dbReference type="PANTHER" id="PTHR39596">
    <property type="match status" value="1"/>
</dbReference>
<protein>
    <submittedName>
        <fullName evidence="1">Uncharacterized protein</fullName>
    </submittedName>
</protein>
<evidence type="ECO:0000313" key="2">
    <source>
        <dbReference type="Proteomes" id="UP000019473"/>
    </source>
</evidence>
<reference evidence="1 2" key="1">
    <citation type="submission" date="2013-03" db="EMBL/GenBank/DDBJ databases">
        <title>The Genome Sequence of Cladophialophora yegresii CBS 114405.</title>
        <authorList>
            <consortium name="The Broad Institute Genomics Platform"/>
            <person name="Cuomo C."/>
            <person name="de Hoog S."/>
            <person name="Gorbushina A."/>
            <person name="Walker B."/>
            <person name="Young S.K."/>
            <person name="Zeng Q."/>
            <person name="Gargeya S."/>
            <person name="Fitzgerald M."/>
            <person name="Haas B."/>
            <person name="Abouelleil A."/>
            <person name="Allen A.W."/>
            <person name="Alvarado L."/>
            <person name="Arachchi H.M."/>
            <person name="Berlin A.M."/>
            <person name="Chapman S.B."/>
            <person name="Gainer-Dewar J."/>
            <person name="Goldberg J."/>
            <person name="Griggs A."/>
            <person name="Gujja S."/>
            <person name="Hansen M."/>
            <person name="Howarth C."/>
            <person name="Imamovic A."/>
            <person name="Ireland A."/>
            <person name="Larimer J."/>
            <person name="McCowan C."/>
            <person name="Murphy C."/>
            <person name="Pearson M."/>
            <person name="Poon T.W."/>
            <person name="Priest M."/>
            <person name="Roberts A."/>
            <person name="Saif S."/>
            <person name="Shea T."/>
            <person name="Sisk P."/>
            <person name="Sykes S."/>
            <person name="Wortman J."/>
            <person name="Nusbaum C."/>
            <person name="Birren B."/>
        </authorList>
    </citation>
    <scope>NUCLEOTIDE SEQUENCE [LARGE SCALE GENOMIC DNA]</scope>
    <source>
        <strain evidence="1 2">CBS 114405</strain>
    </source>
</reference>
<dbReference type="AlphaFoldDB" id="W9VXJ2"/>
<accession>W9VXJ2</accession>
<evidence type="ECO:0000313" key="1">
    <source>
        <dbReference type="EMBL" id="EXJ60562.1"/>
    </source>
</evidence>